<reference evidence="2 3" key="1">
    <citation type="submission" date="2023-07" db="EMBL/GenBank/DDBJ databases">
        <title>Genomic Encyclopedia of Type Strains, Phase IV (KMG-IV): sequencing the most valuable type-strain genomes for metagenomic binning, comparative biology and taxonomic classification.</title>
        <authorList>
            <person name="Goeker M."/>
        </authorList>
    </citation>
    <scope>NUCLEOTIDE SEQUENCE [LARGE SCALE GENOMIC DNA]</scope>
    <source>
        <strain evidence="2 3">DSM 23494</strain>
    </source>
</reference>
<dbReference type="EMBL" id="JAUSUB010000034">
    <property type="protein sequence ID" value="MDQ0273164.1"/>
    <property type="molecule type" value="Genomic_DNA"/>
</dbReference>
<keyword evidence="1" id="KW-0812">Transmembrane</keyword>
<keyword evidence="1" id="KW-0472">Membrane</keyword>
<gene>
    <name evidence="2" type="ORF">J2S17_005085</name>
</gene>
<evidence type="ECO:0000313" key="3">
    <source>
        <dbReference type="Proteomes" id="UP001238088"/>
    </source>
</evidence>
<comment type="caution">
    <text evidence="2">The sequence shown here is derived from an EMBL/GenBank/DDBJ whole genome shotgun (WGS) entry which is preliminary data.</text>
</comment>
<evidence type="ECO:0000313" key="2">
    <source>
        <dbReference type="EMBL" id="MDQ0273164.1"/>
    </source>
</evidence>
<keyword evidence="1" id="KW-1133">Transmembrane helix</keyword>
<sequence>MNLNPFADLPAFVQKEMEKINEKIAPFMKKASKFALFSFPLIVLSIMNLAILIFAAPYEENMLITIIIYAIMGAVGMALSKESKIRRKEAEKVSIDYIINRIKQSEFATEQMKQKYISLIKEKPITAMQRFTEFLQDERRRSLY</sequence>
<dbReference type="RefSeq" id="WP_307478913.1">
    <property type="nucleotide sequence ID" value="NZ_JAUSUB010000034.1"/>
</dbReference>
<evidence type="ECO:0000256" key="1">
    <source>
        <dbReference type="SAM" id="Phobius"/>
    </source>
</evidence>
<keyword evidence="3" id="KW-1185">Reference proteome</keyword>
<proteinExistence type="predicted"/>
<protein>
    <recommendedName>
        <fullName evidence="4">DUF5392 family protein</fullName>
    </recommendedName>
</protein>
<feature type="transmembrane region" description="Helical" evidence="1">
    <location>
        <begin position="62"/>
        <end position="79"/>
    </location>
</feature>
<name>A0ABU0APE4_9BACI</name>
<feature type="transmembrane region" description="Helical" evidence="1">
    <location>
        <begin position="34"/>
        <end position="56"/>
    </location>
</feature>
<organism evidence="2 3">
    <name type="scientific">Cytobacillus purgationiresistens</name>
    <dbReference type="NCBI Taxonomy" id="863449"/>
    <lineage>
        <taxon>Bacteria</taxon>
        <taxon>Bacillati</taxon>
        <taxon>Bacillota</taxon>
        <taxon>Bacilli</taxon>
        <taxon>Bacillales</taxon>
        <taxon>Bacillaceae</taxon>
        <taxon>Cytobacillus</taxon>
    </lineage>
</organism>
<accession>A0ABU0APE4</accession>
<evidence type="ECO:0008006" key="4">
    <source>
        <dbReference type="Google" id="ProtNLM"/>
    </source>
</evidence>
<dbReference type="InterPro" id="IPR020205">
    <property type="entry name" value="Uncharacterised_YwnF_TM"/>
</dbReference>
<dbReference type="Proteomes" id="UP001238088">
    <property type="component" value="Unassembled WGS sequence"/>
</dbReference>
<dbReference type="Pfam" id="PF17370">
    <property type="entry name" value="DUF5392"/>
    <property type="match status" value="1"/>
</dbReference>